<comment type="caution">
    <text evidence="1">The sequence shown here is derived from an EMBL/GenBank/DDBJ whole genome shotgun (WGS) entry which is preliminary data.</text>
</comment>
<reference evidence="1" key="1">
    <citation type="journal article" date="2023" name="Mol. Phylogenet. Evol.">
        <title>Genome-scale phylogeny and comparative genomics of the fungal order Sordariales.</title>
        <authorList>
            <person name="Hensen N."/>
            <person name="Bonometti L."/>
            <person name="Westerberg I."/>
            <person name="Brannstrom I.O."/>
            <person name="Guillou S."/>
            <person name="Cros-Aarteil S."/>
            <person name="Calhoun S."/>
            <person name="Haridas S."/>
            <person name="Kuo A."/>
            <person name="Mondo S."/>
            <person name="Pangilinan J."/>
            <person name="Riley R."/>
            <person name="LaButti K."/>
            <person name="Andreopoulos B."/>
            <person name="Lipzen A."/>
            <person name="Chen C."/>
            <person name="Yan M."/>
            <person name="Daum C."/>
            <person name="Ng V."/>
            <person name="Clum A."/>
            <person name="Steindorff A."/>
            <person name="Ohm R.A."/>
            <person name="Martin F."/>
            <person name="Silar P."/>
            <person name="Natvig D.O."/>
            <person name="Lalanne C."/>
            <person name="Gautier V."/>
            <person name="Ament-Velasquez S.L."/>
            <person name="Kruys A."/>
            <person name="Hutchinson M.I."/>
            <person name="Powell A.J."/>
            <person name="Barry K."/>
            <person name="Miller A.N."/>
            <person name="Grigoriev I.V."/>
            <person name="Debuchy R."/>
            <person name="Gladieux P."/>
            <person name="Hiltunen Thoren M."/>
            <person name="Johannesson H."/>
        </authorList>
    </citation>
    <scope>NUCLEOTIDE SEQUENCE</scope>
    <source>
        <strain evidence="1">CBS 232.78</strain>
    </source>
</reference>
<dbReference type="AlphaFoldDB" id="A0AAE0KKE3"/>
<evidence type="ECO:0000313" key="2">
    <source>
        <dbReference type="Proteomes" id="UP001285441"/>
    </source>
</evidence>
<dbReference type="EMBL" id="JAULSW010000006">
    <property type="protein sequence ID" value="KAK3377860.1"/>
    <property type="molecule type" value="Genomic_DNA"/>
</dbReference>
<dbReference type="Proteomes" id="UP001285441">
    <property type="component" value="Unassembled WGS sequence"/>
</dbReference>
<proteinExistence type="predicted"/>
<reference evidence="1" key="2">
    <citation type="submission" date="2023-06" db="EMBL/GenBank/DDBJ databases">
        <authorList>
            <consortium name="Lawrence Berkeley National Laboratory"/>
            <person name="Haridas S."/>
            <person name="Hensen N."/>
            <person name="Bonometti L."/>
            <person name="Westerberg I."/>
            <person name="Brannstrom I.O."/>
            <person name="Guillou S."/>
            <person name="Cros-Aarteil S."/>
            <person name="Calhoun S."/>
            <person name="Kuo A."/>
            <person name="Mondo S."/>
            <person name="Pangilinan J."/>
            <person name="Riley R."/>
            <person name="LaButti K."/>
            <person name="Andreopoulos B."/>
            <person name="Lipzen A."/>
            <person name="Chen C."/>
            <person name="Yanf M."/>
            <person name="Daum C."/>
            <person name="Ng V."/>
            <person name="Clum A."/>
            <person name="Steindorff A."/>
            <person name="Ohm R."/>
            <person name="Martin F."/>
            <person name="Silar P."/>
            <person name="Natvig D."/>
            <person name="Lalanne C."/>
            <person name="Gautier V."/>
            <person name="Ament-velasquez S.L."/>
            <person name="Kruys A."/>
            <person name="Hutchinson M.I."/>
            <person name="Powell A.J."/>
            <person name="Barry K."/>
            <person name="Miller A.N."/>
            <person name="Grigoriev I.V."/>
            <person name="Debuchy R."/>
            <person name="Gladieux P."/>
            <person name="Thoren M.H."/>
            <person name="Johannesson H."/>
        </authorList>
    </citation>
    <scope>NUCLEOTIDE SEQUENCE</scope>
    <source>
        <strain evidence="1">CBS 232.78</strain>
    </source>
</reference>
<gene>
    <name evidence="1" type="ORF">B0H63DRAFT_227822</name>
</gene>
<organism evidence="1 2">
    <name type="scientific">Podospora didyma</name>
    <dbReference type="NCBI Taxonomy" id="330526"/>
    <lineage>
        <taxon>Eukaryota</taxon>
        <taxon>Fungi</taxon>
        <taxon>Dikarya</taxon>
        <taxon>Ascomycota</taxon>
        <taxon>Pezizomycotina</taxon>
        <taxon>Sordariomycetes</taxon>
        <taxon>Sordariomycetidae</taxon>
        <taxon>Sordariales</taxon>
        <taxon>Podosporaceae</taxon>
        <taxon>Podospora</taxon>
    </lineage>
</organism>
<accession>A0AAE0KKE3</accession>
<protein>
    <submittedName>
        <fullName evidence="1">Uncharacterized protein</fullName>
    </submittedName>
</protein>
<name>A0AAE0KKE3_9PEZI</name>
<sequence length="162" mass="18274">MTKYRIKLSVRNGRNWAQVDLYFRDLGRSKRTSPNRCGRTLLSAFLATVVGVLRSDQHAASARISRQSSVGSSKPYDSAEVALTAWLLQRAREPDRPGDPARPSMMCSAKSNLWMFSWQCCLGGLLDRQPAEGLRQWVLNGMNGLGYLGRQMLPVTYRQPWP</sequence>
<evidence type="ECO:0000313" key="1">
    <source>
        <dbReference type="EMBL" id="KAK3377860.1"/>
    </source>
</evidence>
<keyword evidence="2" id="KW-1185">Reference proteome</keyword>